<gene>
    <name evidence="2" type="ORF">KUTeg_002149</name>
</gene>
<dbReference type="PANTHER" id="PTHR46599:SF3">
    <property type="entry name" value="PIGGYBAC TRANSPOSABLE ELEMENT-DERIVED PROTEIN 4"/>
    <property type="match status" value="1"/>
</dbReference>
<name>A0ABQ9FX40_TEGGR</name>
<evidence type="ECO:0000313" key="2">
    <source>
        <dbReference type="EMBL" id="KAJ8320562.1"/>
    </source>
</evidence>
<dbReference type="EMBL" id="JARBDR010000141">
    <property type="protein sequence ID" value="KAJ8320562.1"/>
    <property type="molecule type" value="Genomic_DNA"/>
</dbReference>
<feature type="domain" description="PiggyBac transposable element-derived protein" evidence="1">
    <location>
        <begin position="15"/>
        <end position="92"/>
    </location>
</feature>
<dbReference type="Pfam" id="PF13843">
    <property type="entry name" value="DDE_Tnp_1_7"/>
    <property type="match status" value="1"/>
</dbReference>
<evidence type="ECO:0000259" key="1">
    <source>
        <dbReference type="Pfam" id="PF13843"/>
    </source>
</evidence>
<keyword evidence="3" id="KW-1185">Reference proteome</keyword>
<dbReference type="InterPro" id="IPR029526">
    <property type="entry name" value="PGBD"/>
</dbReference>
<dbReference type="PANTHER" id="PTHR46599">
    <property type="entry name" value="PIGGYBAC TRANSPOSABLE ELEMENT-DERIVED PROTEIN 4"/>
    <property type="match status" value="1"/>
</dbReference>
<sequence length="92" mass="10846">MLDITNPLYLAAYSRRELAIDESKIKFKGRVFFRQYLPPKPQKWGIKQFALYESDSGYALRFLLYTGKTNQVVTKLMECFKNKGHRLSTDNF</sequence>
<accession>A0ABQ9FX40</accession>
<reference evidence="2 3" key="1">
    <citation type="submission" date="2022-12" db="EMBL/GenBank/DDBJ databases">
        <title>Chromosome-level genome of Tegillarca granosa.</title>
        <authorList>
            <person name="Kim J."/>
        </authorList>
    </citation>
    <scope>NUCLEOTIDE SEQUENCE [LARGE SCALE GENOMIC DNA]</scope>
    <source>
        <strain evidence="2">Teg-2019</strain>
        <tissue evidence="2">Adductor muscle</tissue>
    </source>
</reference>
<organism evidence="2 3">
    <name type="scientific">Tegillarca granosa</name>
    <name type="common">Malaysian cockle</name>
    <name type="synonym">Anadara granosa</name>
    <dbReference type="NCBI Taxonomy" id="220873"/>
    <lineage>
        <taxon>Eukaryota</taxon>
        <taxon>Metazoa</taxon>
        <taxon>Spiralia</taxon>
        <taxon>Lophotrochozoa</taxon>
        <taxon>Mollusca</taxon>
        <taxon>Bivalvia</taxon>
        <taxon>Autobranchia</taxon>
        <taxon>Pteriomorphia</taxon>
        <taxon>Arcoida</taxon>
        <taxon>Arcoidea</taxon>
        <taxon>Arcidae</taxon>
        <taxon>Tegillarca</taxon>
    </lineage>
</organism>
<comment type="caution">
    <text evidence="2">The sequence shown here is derived from an EMBL/GenBank/DDBJ whole genome shotgun (WGS) entry which is preliminary data.</text>
</comment>
<proteinExistence type="predicted"/>
<evidence type="ECO:0000313" key="3">
    <source>
        <dbReference type="Proteomes" id="UP001217089"/>
    </source>
</evidence>
<dbReference type="Proteomes" id="UP001217089">
    <property type="component" value="Unassembled WGS sequence"/>
</dbReference>
<protein>
    <recommendedName>
        <fullName evidence="1">PiggyBac transposable element-derived protein domain-containing protein</fullName>
    </recommendedName>
</protein>